<keyword evidence="3" id="KW-0479">Metal-binding</keyword>
<keyword evidence="5" id="KW-0408">Iron</keyword>
<dbReference type="InterPro" id="IPR017220">
    <property type="entry name" value="Sulphite_reductase_assimil"/>
</dbReference>
<keyword evidence="4" id="KW-0560">Oxidoreductase</keyword>
<reference evidence="9 10" key="2">
    <citation type="journal article" date="2010" name="Stand. Genomic Sci.">
        <title>Complete genome sequence of Desulfohalobium retbaense type strain (HR(100)).</title>
        <authorList>
            <person name="Spring S."/>
            <person name="Nolan M."/>
            <person name="Lapidus A."/>
            <person name="Glavina Del Rio T."/>
            <person name="Copeland A."/>
            <person name="Tice H."/>
            <person name="Cheng J.F."/>
            <person name="Lucas S."/>
            <person name="Land M."/>
            <person name="Chen F."/>
            <person name="Bruce D."/>
            <person name="Goodwin L."/>
            <person name="Pitluck S."/>
            <person name="Ivanova N."/>
            <person name="Mavromatis K."/>
            <person name="Mikhailova N."/>
            <person name="Pati A."/>
            <person name="Chen A."/>
            <person name="Palaniappan K."/>
            <person name="Hauser L."/>
            <person name="Chang Y.J."/>
            <person name="Jeffries C.D."/>
            <person name="Munk C."/>
            <person name="Kiss H."/>
            <person name="Chain P."/>
            <person name="Han C."/>
            <person name="Brettin T."/>
            <person name="Detter J.C."/>
            <person name="Schuler E."/>
            <person name="Goker M."/>
            <person name="Rohde M."/>
            <person name="Bristow J."/>
            <person name="Eisen J.A."/>
            <person name="Markowitz V."/>
            <person name="Hugenholtz P."/>
            <person name="Kyrpides N.C."/>
            <person name="Klenk H.P."/>
        </authorList>
    </citation>
    <scope>NUCLEOTIDE SEQUENCE [LARGE SCALE GENOMIC DNA]</scope>
    <source>
        <strain evidence="9 10">DSM 5692</strain>
    </source>
</reference>
<evidence type="ECO:0000256" key="4">
    <source>
        <dbReference type="ARBA" id="ARBA00023002"/>
    </source>
</evidence>
<dbReference type="AlphaFoldDB" id="C8X2B7"/>
<feature type="domain" description="Nitrite/sulphite reductase 4Fe-4S" evidence="7">
    <location>
        <begin position="80"/>
        <end position="212"/>
    </location>
</feature>
<dbReference type="PROSITE" id="PS00365">
    <property type="entry name" value="NIR_SIR"/>
    <property type="match status" value="1"/>
</dbReference>
<dbReference type="Proteomes" id="UP000001052">
    <property type="component" value="Chromosome"/>
</dbReference>
<protein>
    <submittedName>
        <fullName evidence="9">Nitrite and sulphite reductase 4Fe-4S region</fullName>
    </submittedName>
</protein>
<keyword evidence="10" id="KW-1185">Reference proteome</keyword>
<dbReference type="KEGG" id="drt:Dret_1276"/>
<evidence type="ECO:0000313" key="9">
    <source>
        <dbReference type="EMBL" id="ACV68564.1"/>
    </source>
</evidence>
<dbReference type="HOGENOM" id="CLU_072599_0_0_7"/>
<dbReference type="SUPFAM" id="SSF55124">
    <property type="entry name" value="Nitrite/Sulfite reductase N-terminal domain-like"/>
    <property type="match status" value="1"/>
</dbReference>
<sequence length="221" mass="24112">MSNVPQGAILQRDKTTYAIKPRTPLGVLTPEILEAVARVARRFNVQTVKMTSGQRLILIGLRAEDFPAVQEELGELGTICVHYVQACPGVETCMYGVQDSMGLGARLEALVGPMALPAKVKIGVSGCPFSCGESHVRDIGLVGRKKGWTVLFGGNAAWKPRFGDPVATDLSDEQAVACVQACLRVYAEQARKKERTARFIERLGLDHLRHELDFSVSEGYQ</sequence>
<dbReference type="InterPro" id="IPR036136">
    <property type="entry name" value="Nit/Sulf_reduc_fer-like_dom_sf"/>
</dbReference>
<dbReference type="PIRSF" id="PIRSF037487">
    <property type="entry name" value="Sulfite_red_assimil"/>
    <property type="match status" value="1"/>
</dbReference>
<evidence type="ECO:0000256" key="6">
    <source>
        <dbReference type="ARBA" id="ARBA00023014"/>
    </source>
</evidence>
<evidence type="ECO:0000256" key="2">
    <source>
        <dbReference type="ARBA" id="ARBA00022617"/>
    </source>
</evidence>
<dbReference type="OrthoDB" id="9768666at2"/>
<dbReference type="Gene3D" id="3.30.413.10">
    <property type="entry name" value="Sulfite Reductase Hemoprotein, domain 1"/>
    <property type="match status" value="1"/>
</dbReference>
<keyword evidence="1" id="KW-0004">4Fe-4S</keyword>
<evidence type="ECO:0000259" key="7">
    <source>
        <dbReference type="Pfam" id="PF01077"/>
    </source>
</evidence>
<dbReference type="InterPro" id="IPR005117">
    <property type="entry name" value="NiRdtase/SiRdtase_haem-b_fer"/>
</dbReference>
<gene>
    <name evidence="9" type="ordered locus">Dret_1276</name>
</gene>
<dbReference type="InterPro" id="IPR006066">
    <property type="entry name" value="NO2/SO3_Rdtase_FeS/sirohaem_BS"/>
</dbReference>
<dbReference type="STRING" id="485915.Dret_1276"/>
<keyword evidence="6" id="KW-0411">Iron-sulfur</keyword>
<dbReference type="GO" id="GO:0020037">
    <property type="term" value="F:heme binding"/>
    <property type="evidence" value="ECO:0007669"/>
    <property type="project" value="InterPro"/>
</dbReference>
<dbReference type="InterPro" id="IPR006067">
    <property type="entry name" value="NO2/SO3_Rdtase_4Fe4S_dom"/>
</dbReference>
<name>C8X2B7_DESRD</name>
<dbReference type="EMBL" id="CP001734">
    <property type="protein sequence ID" value="ACV68564.1"/>
    <property type="molecule type" value="Genomic_DNA"/>
</dbReference>
<dbReference type="InterPro" id="IPR045854">
    <property type="entry name" value="NO2/SO3_Rdtase_4Fe4S_sf"/>
</dbReference>
<dbReference type="PRINTS" id="PR00397">
    <property type="entry name" value="SIROHAEM"/>
</dbReference>
<dbReference type="GO" id="GO:0051539">
    <property type="term" value="F:4 iron, 4 sulfur cluster binding"/>
    <property type="evidence" value="ECO:0007669"/>
    <property type="project" value="UniProtKB-KW"/>
</dbReference>
<dbReference type="PANTHER" id="PTHR43809:SF1">
    <property type="entry name" value="NITRITE REDUCTASE (NADH) LARGE SUBUNIT"/>
    <property type="match status" value="1"/>
</dbReference>
<dbReference type="GO" id="GO:0046872">
    <property type="term" value="F:metal ion binding"/>
    <property type="evidence" value="ECO:0007669"/>
    <property type="project" value="UniProtKB-KW"/>
</dbReference>
<dbReference type="SUPFAM" id="SSF56014">
    <property type="entry name" value="Nitrite and sulphite reductase 4Fe-4S domain-like"/>
    <property type="match status" value="1"/>
</dbReference>
<accession>C8X2B7</accession>
<proteinExistence type="predicted"/>
<feature type="domain" description="Nitrite/Sulfite reductase ferredoxin-like" evidence="8">
    <location>
        <begin position="10"/>
        <end position="75"/>
    </location>
</feature>
<dbReference type="Gene3D" id="3.90.480.10">
    <property type="entry name" value="Sulfite Reductase Hemoprotein,Domain 2"/>
    <property type="match status" value="1"/>
</dbReference>
<dbReference type="PANTHER" id="PTHR43809">
    <property type="entry name" value="NITRITE REDUCTASE (NADH) LARGE SUBUNIT"/>
    <property type="match status" value="1"/>
</dbReference>
<evidence type="ECO:0000313" key="10">
    <source>
        <dbReference type="Proteomes" id="UP000001052"/>
    </source>
</evidence>
<reference evidence="10" key="1">
    <citation type="submission" date="2009-09" db="EMBL/GenBank/DDBJ databases">
        <title>The complete chromosome of Desulfohalobium retbaense DSM 5692.</title>
        <authorList>
            <consortium name="US DOE Joint Genome Institute (JGI-PGF)"/>
            <person name="Lucas S."/>
            <person name="Copeland A."/>
            <person name="Lapidus A."/>
            <person name="Glavina del Rio T."/>
            <person name="Dalin E."/>
            <person name="Tice H."/>
            <person name="Bruce D."/>
            <person name="Goodwin L."/>
            <person name="Pitluck S."/>
            <person name="Kyrpides N."/>
            <person name="Mavromatis K."/>
            <person name="Ivanova N."/>
            <person name="Mikhailova N."/>
            <person name="Munk A.C."/>
            <person name="Brettin T."/>
            <person name="Detter J.C."/>
            <person name="Han C."/>
            <person name="Tapia R."/>
            <person name="Larimer F."/>
            <person name="Land M."/>
            <person name="Hauser L."/>
            <person name="Markowitz V."/>
            <person name="Cheng J.-F."/>
            <person name="Hugenholtz P."/>
            <person name="Woyke T."/>
            <person name="Wu D."/>
            <person name="Spring S."/>
            <person name="Klenk H.-P."/>
            <person name="Eisen J.A."/>
        </authorList>
    </citation>
    <scope>NUCLEOTIDE SEQUENCE [LARGE SCALE GENOMIC DNA]</scope>
    <source>
        <strain evidence="10">DSM 5692</strain>
    </source>
</reference>
<evidence type="ECO:0000256" key="1">
    <source>
        <dbReference type="ARBA" id="ARBA00022485"/>
    </source>
</evidence>
<dbReference type="Pfam" id="PF01077">
    <property type="entry name" value="NIR_SIR"/>
    <property type="match status" value="1"/>
</dbReference>
<organism evidence="9 10">
    <name type="scientific">Desulfohalobium retbaense (strain ATCC 49708 / DSM 5692 / JCM 16813 / HR100)</name>
    <dbReference type="NCBI Taxonomy" id="485915"/>
    <lineage>
        <taxon>Bacteria</taxon>
        <taxon>Pseudomonadati</taxon>
        <taxon>Thermodesulfobacteriota</taxon>
        <taxon>Desulfovibrionia</taxon>
        <taxon>Desulfovibrionales</taxon>
        <taxon>Desulfohalobiaceae</taxon>
        <taxon>Desulfohalobium</taxon>
    </lineage>
</organism>
<dbReference type="InterPro" id="IPR052034">
    <property type="entry name" value="NasD-like"/>
</dbReference>
<evidence type="ECO:0000256" key="5">
    <source>
        <dbReference type="ARBA" id="ARBA00023004"/>
    </source>
</evidence>
<dbReference type="eggNOG" id="COG1251">
    <property type="taxonomic scope" value="Bacteria"/>
</dbReference>
<evidence type="ECO:0000256" key="3">
    <source>
        <dbReference type="ARBA" id="ARBA00022723"/>
    </source>
</evidence>
<dbReference type="Pfam" id="PF03460">
    <property type="entry name" value="NIR_SIR_ferr"/>
    <property type="match status" value="1"/>
</dbReference>
<dbReference type="RefSeq" id="WP_015751711.1">
    <property type="nucleotide sequence ID" value="NC_013223.1"/>
</dbReference>
<keyword evidence="2" id="KW-0349">Heme</keyword>
<evidence type="ECO:0000259" key="8">
    <source>
        <dbReference type="Pfam" id="PF03460"/>
    </source>
</evidence>
<dbReference type="GO" id="GO:0016491">
    <property type="term" value="F:oxidoreductase activity"/>
    <property type="evidence" value="ECO:0007669"/>
    <property type="project" value="UniProtKB-KW"/>
</dbReference>